<dbReference type="Proteomes" id="UP000638353">
    <property type="component" value="Unassembled WGS sequence"/>
</dbReference>
<dbReference type="PROSITE" id="PS51186">
    <property type="entry name" value="GNAT"/>
    <property type="match status" value="1"/>
</dbReference>
<evidence type="ECO:0000313" key="3">
    <source>
        <dbReference type="Proteomes" id="UP000638353"/>
    </source>
</evidence>
<proteinExistence type="predicted"/>
<dbReference type="AlphaFoldDB" id="A0A919C7X8"/>
<accession>A0A919C7X8</accession>
<dbReference type="InterPro" id="IPR000182">
    <property type="entry name" value="GNAT_dom"/>
</dbReference>
<gene>
    <name evidence="2" type="ORF">GCM10010334_12640</name>
</gene>
<reference evidence="2" key="2">
    <citation type="submission" date="2020-09" db="EMBL/GenBank/DDBJ databases">
        <authorList>
            <person name="Sun Q."/>
            <person name="Ohkuma M."/>
        </authorList>
    </citation>
    <scope>NUCLEOTIDE SEQUENCE</scope>
    <source>
        <strain evidence="2">JCM 4637</strain>
    </source>
</reference>
<dbReference type="SUPFAM" id="SSF55729">
    <property type="entry name" value="Acyl-CoA N-acyltransferases (Nat)"/>
    <property type="match status" value="1"/>
</dbReference>
<organism evidence="2 3">
    <name type="scientific">Streptomyces finlayi</name>
    <dbReference type="NCBI Taxonomy" id="67296"/>
    <lineage>
        <taxon>Bacteria</taxon>
        <taxon>Bacillati</taxon>
        <taxon>Actinomycetota</taxon>
        <taxon>Actinomycetes</taxon>
        <taxon>Kitasatosporales</taxon>
        <taxon>Streptomycetaceae</taxon>
        <taxon>Streptomyces</taxon>
    </lineage>
</organism>
<dbReference type="RefSeq" id="WP_189822448.1">
    <property type="nucleotide sequence ID" value="NZ_BMVC01000002.1"/>
</dbReference>
<feature type="domain" description="N-acetyltransferase" evidence="1">
    <location>
        <begin position="2"/>
        <end position="161"/>
    </location>
</feature>
<dbReference type="GO" id="GO:0016747">
    <property type="term" value="F:acyltransferase activity, transferring groups other than amino-acyl groups"/>
    <property type="evidence" value="ECO:0007669"/>
    <property type="project" value="InterPro"/>
</dbReference>
<sequence>MPELQPLHADHASAVLAFERENRAFFAAAVPDRGDAYFAEFTARHQALLDEQATGTIAFHVLVDESTGEILGRFNLIDLADGTADVGYRLAEKATGRGLATAAVRDLCTLAATRYGLHTLTAATTLANTASHHVLTRTGFTPTGTTTLSGEPARTYALRLPSHA</sequence>
<evidence type="ECO:0000259" key="1">
    <source>
        <dbReference type="PROSITE" id="PS51186"/>
    </source>
</evidence>
<name>A0A919C7X8_9ACTN</name>
<evidence type="ECO:0000313" key="2">
    <source>
        <dbReference type="EMBL" id="GHC83483.1"/>
    </source>
</evidence>
<dbReference type="Gene3D" id="3.40.630.30">
    <property type="match status" value="1"/>
</dbReference>
<dbReference type="InterPro" id="IPR016181">
    <property type="entry name" value="Acyl_CoA_acyltransferase"/>
</dbReference>
<dbReference type="Pfam" id="PF13302">
    <property type="entry name" value="Acetyltransf_3"/>
    <property type="match status" value="1"/>
</dbReference>
<comment type="caution">
    <text evidence="2">The sequence shown here is derived from an EMBL/GenBank/DDBJ whole genome shotgun (WGS) entry which is preliminary data.</text>
</comment>
<dbReference type="PANTHER" id="PTHR43792">
    <property type="entry name" value="GNAT FAMILY, PUTATIVE (AFU_ORTHOLOGUE AFUA_3G00765)-RELATED-RELATED"/>
    <property type="match status" value="1"/>
</dbReference>
<reference evidence="2" key="1">
    <citation type="journal article" date="2014" name="Int. J. Syst. Evol. Microbiol.">
        <title>Complete genome sequence of Corynebacterium casei LMG S-19264T (=DSM 44701T), isolated from a smear-ripened cheese.</title>
        <authorList>
            <consortium name="US DOE Joint Genome Institute (JGI-PGF)"/>
            <person name="Walter F."/>
            <person name="Albersmeier A."/>
            <person name="Kalinowski J."/>
            <person name="Ruckert C."/>
        </authorList>
    </citation>
    <scope>NUCLEOTIDE SEQUENCE</scope>
    <source>
        <strain evidence="2">JCM 4637</strain>
    </source>
</reference>
<protein>
    <recommendedName>
        <fullName evidence="1">N-acetyltransferase domain-containing protein</fullName>
    </recommendedName>
</protein>
<dbReference type="EMBL" id="BMVC01000002">
    <property type="protein sequence ID" value="GHC83483.1"/>
    <property type="molecule type" value="Genomic_DNA"/>
</dbReference>
<dbReference type="InterPro" id="IPR051531">
    <property type="entry name" value="N-acetyltransferase"/>
</dbReference>